<name>A0ABU6T4A8_9FABA</name>
<comment type="caution">
    <text evidence="6">The sequence shown here is derived from an EMBL/GenBank/DDBJ whole genome shotgun (WGS) entry which is preliminary data.</text>
</comment>
<keyword evidence="2" id="KW-0460">Magnesium</keyword>
<feature type="domain" description="PAP-associated" evidence="4">
    <location>
        <begin position="288"/>
        <end position="346"/>
    </location>
</feature>
<accession>A0ABU6T4A8</accession>
<evidence type="ECO:0000259" key="5">
    <source>
        <dbReference type="Pfam" id="PF22600"/>
    </source>
</evidence>
<dbReference type="PANTHER" id="PTHR23092">
    <property type="entry name" value="POLY(A) RNA POLYMERASE"/>
    <property type="match status" value="1"/>
</dbReference>
<dbReference type="InterPro" id="IPR002058">
    <property type="entry name" value="PAP_assoc"/>
</dbReference>
<reference evidence="6 7" key="1">
    <citation type="journal article" date="2023" name="Plants (Basel)">
        <title>Bridging the Gap: Combining Genomics and Transcriptomics Approaches to Understand Stylosanthes scabra, an Orphan Legume from the Brazilian Caatinga.</title>
        <authorList>
            <person name="Ferreira-Neto J.R.C."/>
            <person name="da Silva M.D."/>
            <person name="Binneck E."/>
            <person name="de Melo N.F."/>
            <person name="da Silva R.H."/>
            <person name="de Melo A.L.T.M."/>
            <person name="Pandolfi V."/>
            <person name="Bustamante F.O."/>
            <person name="Brasileiro-Vidal A.C."/>
            <person name="Benko-Iseppon A.M."/>
        </authorList>
    </citation>
    <scope>NUCLEOTIDE SEQUENCE [LARGE SCALE GENOMIC DNA]</scope>
    <source>
        <tissue evidence="6">Leaves</tissue>
    </source>
</reference>
<feature type="domain" description="Poly(A) RNA polymerase mitochondrial-like central palm" evidence="5">
    <location>
        <begin position="120"/>
        <end position="241"/>
    </location>
</feature>
<dbReference type="SUPFAM" id="SSF81301">
    <property type="entry name" value="Nucleotidyltransferase"/>
    <property type="match status" value="1"/>
</dbReference>
<dbReference type="Gene3D" id="1.10.1410.10">
    <property type="match status" value="2"/>
</dbReference>
<dbReference type="InterPro" id="IPR045862">
    <property type="entry name" value="Trf4-like"/>
</dbReference>
<dbReference type="InterPro" id="IPR054708">
    <property type="entry name" value="MTPAP-like_central"/>
</dbReference>
<proteinExistence type="predicted"/>
<dbReference type="InterPro" id="IPR043519">
    <property type="entry name" value="NT_sf"/>
</dbReference>
<evidence type="ECO:0000256" key="1">
    <source>
        <dbReference type="ARBA" id="ARBA00022723"/>
    </source>
</evidence>
<keyword evidence="1" id="KW-0479">Metal-binding</keyword>
<dbReference type="CDD" id="cd05402">
    <property type="entry name" value="NT_PAP_TUTase"/>
    <property type="match status" value="1"/>
</dbReference>
<dbReference type="Pfam" id="PF03828">
    <property type="entry name" value="PAP_assoc"/>
    <property type="match status" value="1"/>
</dbReference>
<evidence type="ECO:0000256" key="3">
    <source>
        <dbReference type="SAM" id="MobiDB-lite"/>
    </source>
</evidence>
<feature type="compositionally biased region" description="Basic and acidic residues" evidence="3">
    <location>
        <begin position="463"/>
        <end position="495"/>
    </location>
</feature>
<gene>
    <name evidence="6" type="ORF">PIB30_007153</name>
</gene>
<evidence type="ECO:0000313" key="6">
    <source>
        <dbReference type="EMBL" id="MED6143537.1"/>
    </source>
</evidence>
<dbReference type="SUPFAM" id="SSF81631">
    <property type="entry name" value="PAP/OAS1 substrate-binding domain"/>
    <property type="match status" value="1"/>
</dbReference>
<dbReference type="Proteomes" id="UP001341840">
    <property type="component" value="Unassembled WGS sequence"/>
</dbReference>
<sequence length="504" mass="56312">MEEQDHPPIPETFLYETLSPISFSAAIADDDNNNNNNNNEPYSVFRNEISLSELSSTAPGSAPIDFFSLDVADEASDRDSLPPAVVVAEEPKTPALAPEPKLESNWFRGNCKFRSPMLQLHKEIVDFCEFLSPTAEEKAARDTAIESVFDVIKHIFPHCQVEVFGSYRTGLYLPTSDIDVVILKSGLPKPQIGLNALSRALSQRGMAKKIQVIGKARVPIIKFVEKKSELAFDVSFDLDNGPKAAEYIQEAVARWPPLRPLCLILKVFLQQRELNENLRESQASAEHNLGVLLVHFFDFYGRKLNTADVGVSCNGAGIFFLKSSKGFLNKGRPFLIGIEDPQAPENDIGKNSFNYFQIRSAFSMAYTTLTNPKTIMNLGPNRSVLGTIIRPDSVLLERKGGFNGDVTFDSLLPGAGEPLEQQYGERDMLCNWQFDSEEEPLPRGNNDGAEPSTRSSTRKRKSSSKEKSSKKVKENGEYKKVRNEESSSRKENGDVKKRHARKQW</sequence>
<dbReference type="PANTHER" id="PTHR23092:SF15">
    <property type="entry name" value="INACTIVE NON-CANONICAL POLY(A) RNA POLYMERASE PROTEIN TRF4-2-RELATED"/>
    <property type="match status" value="1"/>
</dbReference>
<dbReference type="Gene3D" id="3.30.460.10">
    <property type="entry name" value="Beta Polymerase, domain 2"/>
    <property type="match status" value="1"/>
</dbReference>
<organism evidence="6 7">
    <name type="scientific">Stylosanthes scabra</name>
    <dbReference type="NCBI Taxonomy" id="79078"/>
    <lineage>
        <taxon>Eukaryota</taxon>
        <taxon>Viridiplantae</taxon>
        <taxon>Streptophyta</taxon>
        <taxon>Embryophyta</taxon>
        <taxon>Tracheophyta</taxon>
        <taxon>Spermatophyta</taxon>
        <taxon>Magnoliopsida</taxon>
        <taxon>eudicotyledons</taxon>
        <taxon>Gunneridae</taxon>
        <taxon>Pentapetalae</taxon>
        <taxon>rosids</taxon>
        <taxon>fabids</taxon>
        <taxon>Fabales</taxon>
        <taxon>Fabaceae</taxon>
        <taxon>Papilionoideae</taxon>
        <taxon>50 kb inversion clade</taxon>
        <taxon>dalbergioids sensu lato</taxon>
        <taxon>Dalbergieae</taxon>
        <taxon>Pterocarpus clade</taxon>
        <taxon>Stylosanthes</taxon>
    </lineage>
</organism>
<dbReference type="Pfam" id="PF22600">
    <property type="entry name" value="MTPAP-like_central"/>
    <property type="match status" value="1"/>
</dbReference>
<evidence type="ECO:0000256" key="2">
    <source>
        <dbReference type="ARBA" id="ARBA00022842"/>
    </source>
</evidence>
<feature type="region of interest" description="Disordered" evidence="3">
    <location>
        <begin position="437"/>
        <end position="504"/>
    </location>
</feature>
<evidence type="ECO:0000259" key="4">
    <source>
        <dbReference type="Pfam" id="PF03828"/>
    </source>
</evidence>
<evidence type="ECO:0000313" key="7">
    <source>
        <dbReference type="Proteomes" id="UP001341840"/>
    </source>
</evidence>
<keyword evidence="7" id="KW-1185">Reference proteome</keyword>
<protein>
    <submittedName>
        <fullName evidence="6">Uncharacterized protein</fullName>
    </submittedName>
</protein>
<dbReference type="EMBL" id="JASCZI010090636">
    <property type="protein sequence ID" value="MED6143537.1"/>
    <property type="molecule type" value="Genomic_DNA"/>
</dbReference>